<evidence type="ECO:0000259" key="9">
    <source>
        <dbReference type="Pfam" id="PF18967"/>
    </source>
</evidence>
<keyword evidence="3 8" id="KW-0812">Transmembrane</keyword>
<keyword evidence="6" id="KW-0051">Antiviral defense</keyword>
<comment type="caution">
    <text evidence="10">The sequence shown here is derived from an EMBL/GenBank/DDBJ whole genome shotgun (WGS) entry which is preliminary data.</text>
</comment>
<evidence type="ECO:0000313" key="11">
    <source>
        <dbReference type="Proteomes" id="UP000032545"/>
    </source>
</evidence>
<accession>A0A0D8BN53</accession>
<keyword evidence="4" id="KW-0547">Nucleotide-binding</keyword>
<reference evidence="11" key="1">
    <citation type="submission" date="2015-02" db="EMBL/GenBank/DDBJ databases">
        <title>Draft Genome of Frankia sp. CpI1-S.</title>
        <authorList>
            <person name="Oshone R.T."/>
            <person name="Ngom M."/>
            <person name="Ghodhbane-Gtari F."/>
            <person name="Gtari M."/>
            <person name="Morris K."/>
            <person name="Thomas K."/>
            <person name="Sen A."/>
            <person name="Tisa L.S."/>
        </authorList>
    </citation>
    <scope>NUCLEOTIDE SEQUENCE [LARGE SCALE GENOMIC DNA]</scope>
    <source>
        <strain evidence="11">CpI1-S</strain>
    </source>
</reference>
<proteinExistence type="predicted"/>
<evidence type="ECO:0000313" key="10">
    <source>
        <dbReference type="EMBL" id="KJE25545.1"/>
    </source>
</evidence>
<keyword evidence="11" id="KW-1185">Reference proteome</keyword>
<evidence type="ECO:0000256" key="6">
    <source>
        <dbReference type="ARBA" id="ARBA00023118"/>
    </source>
</evidence>
<dbReference type="PATRIC" id="fig|1502723.3.peg.180"/>
<comment type="subcellular location">
    <subcellularLocation>
        <location evidence="1">Cell membrane</location>
    </subcellularLocation>
</comment>
<evidence type="ECO:0000256" key="2">
    <source>
        <dbReference type="ARBA" id="ARBA00022475"/>
    </source>
</evidence>
<feature type="domain" description="Pycsar effector protein" evidence="9">
    <location>
        <begin position="25"/>
        <end position="166"/>
    </location>
</feature>
<protein>
    <recommendedName>
        <fullName evidence="9">Pycsar effector protein domain-containing protein</fullName>
    </recommendedName>
</protein>
<keyword evidence="7 8" id="KW-0472">Membrane</keyword>
<dbReference type="AlphaFoldDB" id="A0A0D8BN53"/>
<reference evidence="10 11" key="2">
    <citation type="journal article" date="2016" name="Genome Announc.">
        <title>Permanent Draft Genome Sequences for Two Variants of Frankia sp. Strain CpI1, the First Frankia Strain Isolated from Root Nodules of Comptonia peregrina.</title>
        <authorList>
            <person name="Oshone R."/>
            <person name="Hurst S.G.IV."/>
            <person name="Abebe-Akele F."/>
            <person name="Simpson S."/>
            <person name="Morris K."/>
            <person name="Thomas W.K."/>
            <person name="Tisa L.S."/>
        </authorList>
    </citation>
    <scope>NUCLEOTIDE SEQUENCE [LARGE SCALE GENOMIC DNA]</scope>
    <source>
        <strain evidence="11">CpI1-S</strain>
    </source>
</reference>
<evidence type="ECO:0000256" key="5">
    <source>
        <dbReference type="ARBA" id="ARBA00022989"/>
    </source>
</evidence>
<feature type="transmembrane region" description="Helical" evidence="8">
    <location>
        <begin position="39"/>
        <end position="58"/>
    </location>
</feature>
<feature type="transmembrane region" description="Helical" evidence="8">
    <location>
        <begin position="64"/>
        <end position="84"/>
    </location>
</feature>
<evidence type="ECO:0000256" key="8">
    <source>
        <dbReference type="SAM" id="Phobius"/>
    </source>
</evidence>
<evidence type="ECO:0000256" key="7">
    <source>
        <dbReference type="ARBA" id="ARBA00023136"/>
    </source>
</evidence>
<feature type="transmembrane region" description="Helical" evidence="8">
    <location>
        <begin position="153"/>
        <end position="173"/>
    </location>
</feature>
<dbReference type="RefSeq" id="WP_128423235.1">
    <property type="nucleotide sequence ID" value="NZ_JYFN01000001.1"/>
</dbReference>
<sequence length="175" mass="18048">MSAPRSGWVTAAGVGTRMRTRIDLVASMRAEAARSDSQIGITLAGAVAAVGFLATTWPPDRLPTAAAVLWWLGMAAAATGIAALGRSLRPSIPRGSGVPVAAWHCWDVTRAARAGELTAVLDRTDSDIDAADRQTEHLATAVEAKWAWNSRGLHALGVALAVFALTGIVGQAVGA</sequence>
<evidence type="ECO:0000256" key="3">
    <source>
        <dbReference type="ARBA" id="ARBA00022692"/>
    </source>
</evidence>
<gene>
    <name evidence="10" type="ORF">FF36_00161</name>
</gene>
<dbReference type="InterPro" id="IPR043760">
    <property type="entry name" value="PycTM_dom"/>
</dbReference>
<keyword evidence="2" id="KW-1003">Cell membrane</keyword>
<keyword evidence="5 8" id="KW-1133">Transmembrane helix</keyword>
<organism evidence="10 11">
    <name type="scientific">Frankia torreyi</name>
    <dbReference type="NCBI Taxonomy" id="1856"/>
    <lineage>
        <taxon>Bacteria</taxon>
        <taxon>Bacillati</taxon>
        <taxon>Actinomycetota</taxon>
        <taxon>Actinomycetes</taxon>
        <taxon>Frankiales</taxon>
        <taxon>Frankiaceae</taxon>
        <taxon>Frankia</taxon>
    </lineage>
</organism>
<dbReference type="OrthoDB" id="3221251at2"/>
<evidence type="ECO:0000256" key="1">
    <source>
        <dbReference type="ARBA" id="ARBA00004236"/>
    </source>
</evidence>
<evidence type="ECO:0000256" key="4">
    <source>
        <dbReference type="ARBA" id="ARBA00022741"/>
    </source>
</evidence>
<dbReference type="Pfam" id="PF18967">
    <property type="entry name" value="PycTM"/>
    <property type="match status" value="1"/>
</dbReference>
<dbReference type="EMBL" id="JYFN01000001">
    <property type="protein sequence ID" value="KJE25545.1"/>
    <property type="molecule type" value="Genomic_DNA"/>
</dbReference>
<name>A0A0D8BN53_9ACTN</name>
<dbReference type="Proteomes" id="UP000032545">
    <property type="component" value="Unassembled WGS sequence"/>
</dbReference>